<proteinExistence type="predicted"/>
<gene>
    <name evidence="2" type="ORF">DLNHIDIE_02995</name>
</gene>
<sequence length="179" mass="20016">MNKVQRRQCGRRTGWTDGLTEKETSVPGARLMQMLLTKANEQGLQLRELATRLDITPGYLHQLRTGHKPIAGISNQLIDNVRIFIGVPRVSVLLAAGIVCVEDFYEDPGVLKVYLRQGIDFIRRDPHWGALVPVGLVGQKEDLLMFIIKLYESATDRKILPEKSIGAIPFDLSDLVGLL</sequence>
<dbReference type="EMBL" id="SZUV01000003">
    <property type="protein sequence ID" value="TQN49588.1"/>
    <property type="molecule type" value="Genomic_DNA"/>
</dbReference>
<feature type="region of interest" description="Disordered" evidence="1">
    <location>
        <begin position="1"/>
        <end position="20"/>
    </location>
</feature>
<organism evidence="2 3">
    <name type="scientific">Acidithiobacillus thiooxidans ATCC 19377</name>
    <dbReference type="NCBI Taxonomy" id="637390"/>
    <lineage>
        <taxon>Bacteria</taxon>
        <taxon>Pseudomonadati</taxon>
        <taxon>Pseudomonadota</taxon>
        <taxon>Acidithiobacillia</taxon>
        <taxon>Acidithiobacillales</taxon>
        <taxon>Acidithiobacillaceae</taxon>
        <taxon>Acidithiobacillus</taxon>
    </lineage>
</organism>
<comment type="caution">
    <text evidence="2">The sequence shown here is derived from an EMBL/GenBank/DDBJ whole genome shotgun (WGS) entry which is preliminary data.</text>
</comment>
<dbReference type="RefSeq" id="WP_142089644.1">
    <property type="nucleotide sequence ID" value="NZ_SZUV01000003.1"/>
</dbReference>
<name>A0A543PZT6_ACITH</name>
<evidence type="ECO:0000313" key="3">
    <source>
        <dbReference type="Proteomes" id="UP000315403"/>
    </source>
</evidence>
<reference evidence="2 3" key="1">
    <citation type="submission" date="2019-03" db="EMBL/GenBank/DDBJ databases">
        <title>New insights into Acidothiobacillus thiooxidans sulfur metabolism through coupled gene expression, solution geochemistry, microscopy and spectroscopy analyses.</title>
        <authorList>
            <person name="Camacho D."/>
            <person name="Frazao R."/>
            <person name="Fouillen A."/>
            <person name="Nanci A."/>
            <person name="Lang B.F."/>
            <person name="Apte S.C."/>
            <person name="Baron C."/>
            <person name="Warren L.A."/>
        </authorList>
    </citation>
    <scope>NUCLEOTIDE SEQUENCE [LARGE SCALE GENOMIC DNA]</scope>
    <source>
        <strain evidence="2 3">ATCC 19377</strain>
    </source>
</reference>
<dbReference type="AlphaFoldDB" id="A0A543PZT6"/>
<protein>
    <submittedName>
        <fullName evidence="2">Uncharacterized protein</fullName>
    </submittedName>
</protein>
<feature type="compositionally biased region" description="Basic residues" evidence="1">
    <location>
        <begin position="1"/>
        <end position="10"/>
    </location>
</feature>
<evidence type="ECO:0000256" key="1">
    <source>
        <dbReference type="SAM" id="MobiDB-lite"/>
    </source>
</evidence>
<evidence type="ECO:0000313" key="2">
    <source>
        <dbReference type="EMBL" id="TQN49588.1"/>
    </source>
</evidence>
<accession>A0A543PZT6</accession>
<dbReference type="Proteomes" id="UP000315403">
    <property type="component" value="Unassembled WGS sequence"/>
</dbReference>